<dbReference type="EMBL" id="CM042009">
    <property type="protein sequence ID" value="KAI3791438.1"/>
    <property type="molecule type" value="Genomic_DNA"/>
</dbReference>
<evidence type="ECO:0000313" key="2">
    <source>
        <dbReference type="Proteomes" id="UP001055811"/>
    </source>
</evidence>
<proteinExistence type="predicted"/>
<sequence>MNVVHAAEKKLEVTVAFDDIKGELDDDELEDSDEAEGKSKSENNDNLEDELEIEDELDWDSNWEPESEDMQTT</sequence>
<organism evidence="1 2">
    <name type="scientific">Cichorium intybus</name>
    <name type="common">Chicory</name>
    <dbReference type="NCBI Taxonomy" id="13427"/>
    <lineage>
        <taxon>Eukaryota</taxon>
        <taxon>Viridiplantae</taxon>
        <taxon>Streptophyta</taxon>
        <taxon>Embryophyta</taxon>
        <taxon>Tracheophyta</taxon>
        <taxon>Spermatophyta</taxon>
        <taxon>Magnoliopsida</taxon>
        <taxon>eudicotyledons</taxon>
        <taxon>Gunneridae</taxon>
        <taxon>Pentapetalae</taxon>
        <taxon>asterids</taxon>
        <taxon>campanulids</taxon>
        <taxon>Asterales</taxon>
        <taxon>Asteraceae</taxon>
        <taxon>Cichorioideae</taxon>
        <taxon>Cichorieae</taxon>
        <taxon>Cichoriinae</taxon>
        <taxon>Cichorium</taxon>
    </lineage>
</organism>
<accession>A0ACB9H6G5</accession>
<name>A0ACB9H6G5_CICIN</name>
<dbReference type="Proteomes" id="UP001055811">
    <property type="component" value="Linkage Group LG01"/>
</dbReference>
<reference evidence="1 2" key="2">
    <citation type="journal article" date="2022" name="Mol. Ecol. Resour.">
        <title>The genomes of chicory, endive, great burdock and yacon provide insights into Asteraceae paleo-polyploidization history and plant inulin production.</title>
        <authorList>
            <person name="Fan W."/>
            <person name="Wang S."/>
            <person name="Wang H."/>
            <person name="Wang A."/>
            <person name="Jiang F."/>
            <person name="Liu H."/>
            <person name="Zhao H."/>
            <person name="Xu D."/>
            <person name="Zhang Y."/>
        </authorList>
    </citation>
    <scope>NUCLEOTIDE SEQUENCE [LARGE SCALE GENOMIC DNA]</scope>
    <source>
        <strain evidence="2">cv. Punajuju</strain>
        <tissue evidence="1">Leaves</tissue>
    </source>
</reference>
<comment type="caution">
    <text evidence="1">The sequence shown here is derived from an EMBL/GenBank/DDBJ whole genome shotgun (WGS) entry which is preliminary data.</text>
</comment>
<keyword evidence="2" id="KW-1185">Reference proteome</keyword>
<gene>
    <name evidence="1" type="ORF">L2E82_05207</name>
</gene>
<evidence type="ECO:0000313" key="1">
    <source>
        <dbReference type="EMBL" id="KAI3791438.1"/>
    </source>
</evidence>
<protein>
    <submittedName>
        <fullName evidence="1">Uncharacterized protein</fullName>
    </submittedName>
</protein>
<reference evidence="2" key="1">
    <citation type="journal article" date="2022" name="Mol. Ecol. Resour.">
        <title>The genomes of chicory, endive, great burdock and yacon provide insights into Asteraceae palaeo-polyploidization history and plant inulin production.</title>
        <authorList>
            <person name="Fan W."/>
            <person name="Wang S."/>
            <person name="Wang H."/>
            <person name="Wang A."/>
            <person name="Jiang F."/>
            <person name="Liu H."/>
            <person name="Zhao H."/>
            <person name="Xu D."/>
            <person name="Zhang Y."/>
        </authorList>
    </citation>
    <scope>NUCLEOTIDE SEQUENCE [LARGE SCALE GENOMIC DNA]</scope>
    <source>
        <strain evidence="2">cv. Punajuju</strain>
    </source>
</reference>